<feature type="domain" description="SHSP" evidence="6">
    <location>
        <begin position="59"/>
        <end position="168"/>
    </location>
</feature>
<dbReference type="GO" id="GO:0051082">
    <property type="term" value="F:unfolded protein binding"/>
    <property type="evidence" value="ECO:0007669"/>
    <property type="project" value="TreeGrafter"/>
</dbReference>
<name>A0AAN9TG30_9HEMI</name>
<sequence>MALLPHLLHELLHDARERDPVSRLFDQDFGIGLLNDELYRPSIGALTTPLLAGYVRPLRHVIPDDSGVSSITRDKDSFKVNLDVQQFKPEEINVKVVDDFIVVDGKHEERQDKHGFISRQFTRKYKLPPNVNVDAIQSKLSSDGILSIVAPKKAIESGPSRSIPVMKTNQPAIKQNKEAGSGDNEKTES</sequence>
<dbReference type="EMBL" id="JBBCAQ010000038">
    <property type="protein sequence ID" value="KAK7571808.1"/>
    <property type="molecule type" value="Genomic_DNA"/>
</dbReference>
<comment type="similarity">
    <text evidence="1 3 4">Belongs to the small heat shock protein (HSP20) family.</text>
</comment>
<evidence type="ECO:0000256" key="2">
    <source>
        <dbReference type="PIRSR" id="PIRSR036514-1"/>
    </source>
</evidence>
<feature type="binding site" evidence="2">
    <location>
        <position position="109"/>
    </location>
    <ligand>
        <name>Zn(2+)</name>
        <dbReference type="ChEBI" id="CHEBI:29105"/>
        <label>1</label>
    </ligand>
</feature>
<dbReference type="PANTHER" id="PTHR45640">
    <property type="entry name" value="HEAT SHOCK PROTEIN HSP-12.2-RELATED"/>
    <property type="match status" value="1"/>
</dbReference>
<dbReference type="GO" id="GO:0005634">
    <property type="term" value="C:nucleus"/>
    <property type="evidence" value="ECO:0007669"/>
    <property type="project" value="TreeGrafter"/>
</dbReference>
<dbReference type="InterPro" id="IPR008978">
    <property type="entry name" value="HSP20-like_chaperone"/>
</dbReference>
<dbReference type="CDD" id="cd06526">
    <property type="entry name" value="metazoan_ACD"/>
    <property type="match status" value="1"/>
</dbReference>
<dbReference type="PRINTS" id="PR00299">
    <property type="entry name" value="ACRYSTALLIN"/>
</dbReference>
<organism evidence="7 8">
    <name type="scientific">Parthenolecanium corni</name>
    <dbReference type="NCBI Taxonomy" id="536013"/>
    <lineage>
        <taxon>Eukaryota</taxon>
        <taxon>Metazoa</taxon>
        <taxon>Ecdysozoa</taxon>
        <taxon>Arthropoda</taxon>
        <taxon>Hexapoda</taxon>
        <taxon>Insecta</taxon>
        <taxon>Pterygota</taxon>
        <taxon>Neoptera</taxon>
        <taxon>Paraneoptera</taxon>
        <taxon>Hemiptera</taxon>
        <taxon>Sternorrhyncha</taxon>
        <taxon>Coccoidea</taxon>
        <taxon>Coccidae</taxon>
        <taxon>Parthenolecanium</taxon>
    </lineage>
</organism>
<evidence type="ECO:0000313" key="7">
    <source>
        <dbReference type="EMBL" id="KAK7571808.1"/>
    </source>
</evidence>
<evidence type="ECO:0000313" key="8">
    <source>
        <dbReference type="Proteomes" id="UP001367676"/>
    </source>
</evidence>
<dbReference type="InterPro" id="IPR002068">
    <property type="entry name" value="A-crystallin/Hsp20_dom"/>
</dbReference>
<proteinExistence type="inferred from homology"/>
<dbReference type="GO" id="GO:0005737">
    <property type="term" value="C:cytoplasm"/>
    <property type="evidence" value="ECO:0007669"/>
    <property type="project" value="TreeGrafter"/>
</dbReference>
<keyword evidence="8" id="KW-1185">Reference proteome</keyword>
<dbReference type="GO" id="GO:0043066">
    <property type="term" value="P:negative regulation of apoptotic process"/>
    <property type="evidence" value="ECO:0007669"/>
    <property type="project" value="TreeGrafter"/>
</dbReference>
<reference evidence="7 8" key="1">
    <citation type="submission" date="2024-03" db="EMBL/GenBank/DDBJ databases">
        <title>Adaptation during the transition from Ophiocordyceps entomopathogen to insect associate is accompanied by gene loss and intensified selection.</title>
        <authorList>
            <person name="Ward C.M."/>
            <person name="Onetto C.A."/>
            <person name="Borneman A.R."/>
        </authorList>
    </citation>
    <scope>NUCLEOTIDE SEQUENCE [LARGE SCALE GENOMIC DNA]</scope>
    <source>
        <strain evidence="7">AWRI1</strain>
        <tissue evidence="7">Single Adult Female</tissue>
    </source>
</reference>
<dbReference type="AlphaFoldDB" id="A0AAN9TG30"/>
<dbReference type="GO" id="GO:0009408">
    <property type="term" value="P:response to heat"/>
    <property type="evidence" value="ECO:0007669"/>
    <property type="project" value="UniProtKB-ARBA"/>
</dbReference>
<feature type="binding site" evidence="2">
    <location>
        <position position="114"/>
    </location>
    <ligand>
        <name>Zn(2+)</name>
        <dbReference type="ChEBI" id="CHEBI:29105"/>
        <label>1</label>
    </ligand>
</feature>
<feature type="binding site" evidence="2">
    <location>
        <position position="107"/>
    </location>
    <ligand>
        <name>Zn(2+)</name>
        <dbReference type="ChEBI" id="CHEBI:29105"/>
        <label>2</label>
    </ligand>
</feature>
<evidence type="ECO:0000256" key="5">
    <source>
        <dbReference type="SAM" id="MobiDB-lite"/>
    </source>
</evidence>
<dbReference type="GO" id="GO:0042026">
    <property type="term" value="P:protein refolding"/>
    <property type="evidence" value="ECO:0007669"/>
    <property type="project" value="TreeGrafter"/>
</dbReference>
<evidence type="ECO:0000256" key="3">
    <source>
        <dbReference type="PROSITE-ProRule" id="PRU00285"/>
    </source>
</evidence>
<dbReference type="Pfam" id="PF00011">
    <property type="entry name" value="HSP20"/>
    <property type="match status" value="1"/>
</dbReference>
<dbReference type="Gene3D" id="2.60.40.790">
    <property type="match status" value="1"/>
</dbReference>
<gene>
    <name evidence="7" type="ORF">V9T40_014280</name>
</gene>
<dbReference type="PROSITE" id="PS01031">
    <property type="entry name" value="SHSP"/>
    <property type="match status" value="1"/>
</dbReference>
<dbReference type="PIRSF" id="PIRSF036514">
    <property type="entry name" value="Sm_HSP_B1"/>
    <property type="match status" value="1"/>
</dbReference>
<dbReference type="GO" id="GO:0046872">
    <property type="term" value="F:metal ion binding"/>
    <property type="evidence" value="ECO:0007669"/>
    <property type="project" value="UniProtKB-KW"/>
</dbReference>
<keyword evidence="2" id="KW-0862">Zinc</keyword>
<dbReference type="PANTHER" id="PTHR45640:SF26">
    <property type="entry name" value="RE23625P"/>
    <property type="match status" value="1"/>
</dbReference>
<dbReference type="SUPFAM" id="SSF49764">
    <property type="entry name" value="HSP20-like chaperones"/>
    <property type="match status" value="1"/>
</dbReference>
<dbReference type="InterPro" id="IPR055269">
    <property type="entry name" value="Alpha-crystallin/HSP_16"/>
</dbReference>
<dbReference type="Proteomes" id="UP001367676">
    <property type="component" value="Unassembled WGS sequence"/>
</dbReference>
<accession>A0AAN9TG30</accession>
<evidence type="ECO:0000256" key="4">
    <source>
        <dbReference type="RuleBase" id="RU003616"/>
    </source>
</evidence>
<comment type="caution">
    <text evidence="7">The sequence shown here is derived from an EMBL/GenBank/DDBJ whole genome shotgun (WGS) entry which is preliminary data.</text>
</comment>
<feature type="region of interest" description="Disordered" evidence="5">
    <location>
        <begin position="157"/>
        <end position="189"/>
    </location>
</feature>
<dbReference type="InterPro" id="IPR001436">
    <property type="entry name" value="Alpha-crystallin/sHSP_animal"/>
</dbReference>
<evidence type="ECO:0000256" key="1">
    <source>
        <dbReference type="PIRNR" id="PIRNR036514"/>
    </source>
</evidence>
<keyword evidence="2" id="KW-0479">Metal-binding</keyword>
<protein>
    <recommendedName>
        <fullName evidence="6">SHSP domain-containing protein</fullName>
    </recommendedName>
</protein>
<evidence type="ECO:0000259" key="6">
    <source>
        <dbReference type="PROSITE" id="PS01031"/>
    </source>
</evidence>